<dbReference type="PANTHER" id="PTHR43712:SF2">
    <property type="entry name" value="O-METHYLTRANSFERASE CICE"/>
    <property type="match status" value="1"/>
</dbReference>
<dbReference type="InterPro" id="IPR036390">
    <property type="entry name" value="WH_DNA-bd_sf"/>
</dbReference>
<evidence type="ECO:0000259" key="5">
    <source>
        <dbReference type="Pfam" id="PF08100"/>
    </source>
</evidence>
<evidence type="ECO:0000256" key="2">
    <source>
        <dbReference type="ARBA" id="ARBA00022679"/>
    </source>
</evidence>
<dbReference type="InterPro" id="IPR029063">
    <property type="entry name" value="SAM-dependent_MTases_sf"/>
</dbReference>
<evidence type="ECO:0000256" key="1">
    <source>
        <dbReference type="ARBA" id="ARBA00022603"/>
    </source>
</evidence>
<evidence type="ECO:0000256" key="3">
    <source>
        <dbReference type="ARBA" id="ARBA00022691"/>
    </source>
</evidence>
<feature type="domain" description="O-methyltransferase C-terminal" evidence="4">
    <location>
        <begin position="267"/>
        <end position="391"/>
    </location>
</feature>
<dbReference type="GO" id="GO:0032259">
    <property type="term" value="P:methylation"/>
    <property type="evidence" value="ECO:0007669"/>
    <property type="project" value="UniProtKB-KW"/>
</dbReference>
<sequence length="468" mass="51859">MTFTLRSLAEIILKNCDILDAALEKRGAHVPSLDDPYTPESDVTNNDPQLLATADIACRAALQLVQTIRTPQLTILLDGLSFLTSVSLRCVIELHVTEILREAGPQGMYVDEIAKKCNVDPQKLRTILRCLAGRWIFRETAPDTYTNNRFSSMLDKGKPVAELQSDPMTMYDNPQSTLAATAAHYGDEGLKGAASLFEVMTDPTLAFSGDPKDTGFSKAFNTQKSYWEFMEQPDQKARLYRFGVTMEGLQKLEPPELAVIGYDWGKLRDGAVVVDVGGGVGTVSAQLSEAFPKLHIVVQDRLDTIEDGKKRWKELKRTGQVTFQAHDFLTPNPIKNPDVFLMRYITHDWADDYVKTMLHHLREAAGPNTRLVIMDRIVPYTCSIPKDKEGVQQFTGLVESKYPPPVTIATPSNFAFGAGVMMLLCINGQERTIKQFDEVFASAGWKIDSVVQHEGSGALPSTICAVPI</sequence>
<evidence type="ECO:0000313" key="6">
    <source>
        <dbReference type="EMBL" id="KLO19077.1"/>
    </source>
</evidence>
<keyword evidence="7" id="KW-1185">Reference proteome</keyword>
<dbReference type="PROSITE" id="PS51683">
    <property type="entry name" value="SAM_OMT_II"/>
    <property type="match status" value="1"/>
</dbReference>
<dbReference type="Proteomes" id="UP000053477">
    <property type="component" value="Unassembled WGS sequence"/>
</dbReference>
<keyword evidence="2 6" id="KW-0808">Transferase</keyword>
<feature type="domain" description="O-methyltransferase dimerisation" evidence="5">
    <location>
        <begin position="81"/>
        <end position="154"/>
    </location>
</feature>
<dbReference type="SUPFAM" id="SSF53335">
    <property type="entry name" value="S-adenosyl-L-methionine-dependent methyltransferases"/>
    <property type="match status" value="1"/>
</dbReference>
<evidence type="ECO:0000313" key="7">
    <source>
        <dbReference type="Proteomes" id="UP000053477"/>
    </source>
</evidence>
<keyword evidence="1 6" id="KW-0489">Methyltransferase</keyword>
<dbReference type="InterPro" id="IPR001077">
    <property type="entry name" value="COMT_C"/>
</dbReference>
<protein>
    <submittedName>
        <fullName evidence="6">S-adenosyl-L-methionine-dependent methyltransferase</fullName>
    </submittedName>
</protein>
<dbReference type="Pfam" id="PF00891">
    <property type="entry name" value="Methyltransf_2"/>
    <property type="match status" value="1"/>
</dbReference>
<dbReference type="EMBL" id="KQ085889">
    <property type="protein sequence ID" value="KLO19077.1"/>
    <property type="molecule type" value="Genomic_DNA"/>
</dbReference>
<accession>A0A0H2S4K2</accession>
<organism evidence="6 7">
    <name type="scientific">Schizopora paradoxa</name>
    <dbReference type="NCBI Taxonomy" id="27342"/>
    <lineage>
        <taxon>Eukaryota</taxon>
        <taxon>Fungi</taxon>
        <taxon>Dikarya</taxon>
        <taxon>Basidiomycota</taxon>
        <taxon>Agaricomycotina</taxon>
        <taxon>Agaricomycetes</taxon>
        <taxon>Hymenochaetales</taxon>
        <taxon>Schizoporaceae</taxon>
        <taxon>Schizopora</taxon>
    </lineage>
</organism>
<reference evidence="6 7" key="1">
    <citation type="submission" date="2015-04" db="EMBL/GenBank/DDBJ databases">
        <title>Complete genome sequence of Schizopora paradoxa KUC8140, a cosmopolitan wood degrader in East Asia.</title>
        <authorList>
            <consortium name="DOE Joint Genome Institute"/>
            <person name="Min B."/>
            <person name="Park H."/>
            <person name="Jang Y."/>
            <person name="Kim J.-J."/>
            <person name="Kim K.H."/>
            <person name="Pangilinan J."/>
            <person name="Lipzen A."/>
            <person name="Riley R."/>
            <person name="Grigoriev I.V."/>
            <person name="Spatafora J.W."/>
            <person name="Choi I.-G."/>
        </authorList>
    </citation>
    <scope>NUCLEOTIDE SEQUENCE [LARGE SCALE GENOMIC DNA]</scope>
    <source>
        <strain evidence="6 7">KUC8140</strain>
    </source>
</reference>
<dbReference type="InterPro" id="IPR016461">
    <property type="entry name" value="COMT-like"/>
</dbReference>
<keyword evidence="3" id="KW-0949">S-adenosyl-L-methionine</keyword>
<name>A0A0H2S4K2_9AGAM</name>
<dbReference type="STRING" id="27342.A0A0H2S4K2"/>
<dbReference type="PANTHER" id="PTHR43712">
    <property type="entry name" value="PUTATIVE (AFU_ORTHOLOGUE AFUA_4G14580)-RELATED"/>
    <property type="match status" value="1"/>
</dbReference>
<dbReference type="Gene3D" id="3.40.50.150">
    <property type="entry name" value="Vaccinia Virus protein VP39"/>
    <property type="match status" value="1"/>
</dbReference>
<dbReference type="InterPro" id="IPR036388">
    <property type="entry name" value="WH-like_DNA-bd_sf"/>
</dbReference>
<dbReference type="InParanoid" id="A0A0H2S4K2"/>
<dbReference type="Gene3D" id="1.10.10.10">
    <property type="entry name" value="Winged helix-like DNA-binding domain superfamily/Winged helix DNA-binding domain"/>
    <property type="match status" value="1"/>
</dbReference>
<proteinExistence type="predicted"/>
<gene>
    <name evidence="6" type="ORF">SCHPADRAFT_818714</name>
</gene>
<dbReference type="GO" id="GO:0046983">
    <property type="term" value="F:protein dimerization activity"/>
    <property type="evidence" value="ECO:0007669"/>
    <property type="project" value="InterPro"/>
</dbReference>
<dbReference type="GO" id="GO:0008171">
    <property type="term" value="F:O-methyltransferase activity"/>
    <property type="evidence" value="ECO:0007669"/>
    <property type="project" value="InterPro"/>
</dbReference>
<dbReference type="SUPFAM" id="SSF46785">
    <property type="entry name" value="Winged helix' DNA-binding domain"/>
    <property type="match status" value="1"/>
</dbReference>
<evidence type="ECO:0000259" key="4">
    <source>
        <dbReference type="Pfam" id="PF00891"/>
    </source>
</evidence>
<dbReference type="OrthoDB" id="2410195at2759"/>
<dbReference type="Pfam" id="PF08100">
    <property type="entry name" value="Dimerisation"/>
    <property type="match status" value="1"/>
</dbReference>
<dbReference type="AlphaFoldDB" id="A0A0H2S4K2"/>
<dbReference type="InterPro" id="IPR012967">
    <property type="entry name" value="COMT_dimerisation"/>
</dbReference>